<evidence type="ECO:0000256" key="4">
    <source>
        <dbReference type="ARBA" id="ARBA00023004"/>
    </source>
</evidence>
<gene>
    <name evidence="5" type="ORF">Edafosvirus16_4</name>
</gene>
<sequence length="185" mass="21156">MDDYKKKYIKYKNKYINLKNRQRGGNQNKEKSLYLRLGGIYTISAVVNHFSDAVVNNPIAGKNSPNQYLREWYTNQMEGRLPGLKWMRTLWLCDNAGGPYKYVPTVAGACPFSLENAHKNLRISPEEFDAVAGELAKSLDHFKVPEKEKNEVLAVFALHKPEVDQGYFISKGMPVAPVRCPFRNK</sequence>
<reference evidence="5" key="1">
    <citation type="submission" date="2018-10" db="EMBL/GenBank/DDBJ databases">
        <title>Hidden diversity of soil giant viruses.</title>
        <authorList>
            <person name="Schulz F."/>
            <person name="Alteio L."/>
            <person name="Goudeau D."/>
            <person name="Ryan E.M."/>
            <person name="Malmstrom R.R."/>
            <person name="Blanchard J."/>
            <person name="Woyke T."/>
        </authorList>
    </citation>
    <scope>NUCLEOTIDE SEQUENCE</scope>
    <source>
        <strain evidence="5">EDV1</strain>
    </source>
</reference>
<evidence type="ECO:0000313" key="5">
    <source>
        <dbReference type="EMBL" id="AYV78505.1"/>
    </source>
</evidence>
<dbReference type="SUPFAM" id="SSF46458">
    <property type="entry name" value="Globin-like"/>
    <property type="match status" value="1"/>
</dbReference>
<keyword evidence="1" id="KW-0813">Transport</keyword>
<dbReference type="InterPro" id="IPR009050">
    <property type="entry name" value="Globin-like_sf"/>
</dbReference>
<accession>A0A3G4ZUD7</accession>
<keyword evidence="2" id="KW-0349">Heme</keyword>
<evidence type="ECO:0000256" key="3">
    <source>
        <dbReference type="ARBA" id="ARBA00022723"/>
    </source>
</evidence>
<dbReference type="InterPro" id="IPR012292">
    <property type="entry name" value="Globin/Proto"/>
</dbReference>
<dbReference type="EMBL" id="MK072081">
    <property type="protein sequence ID" value="AYV78505.1"/>
    <property type="molecule type" value="Genomic_DNA"/>
</dbReference>
<dbReference type="InterPro" id="IPR001486">
    <property type="entry name" value="Hemoglobin_trunc"/>
</dbReference>
<dbReference type="Pfam" id="PF01152">
    <property type="entry name" value="Bac_globin"/>
    <property type="match status" value="1"/>
</dbReference>
<evidence type="ECO:0000256" key="1">
    <source>
        <dbReference type="ARBA" id="ARBA00022448"/>
    </source>
</evidence>
<dbReference type="GO" id="GO:0046872">
    <property type="term" value="F:metal ion binding"/>
    <property type="evidence" value="ECO:0007669"/>
    <property type="project" value="UniProtKB-KW"/>
</dbReference>
<dbReference type="GO" id="GO:0019825">
    <property type="term" value="F:oxygen binding"/>
    <property type="evidence" value="ECO:0007669"/>
    <property type="project" value="InterPro"/>
</dbReference>
<proteinExistence type="predicted"/>
<organism evidence="5">
    <name type="scientific">Edafosvirus sp</name>
    <dbReference type="NCBI Taxonomy" id="2487765"/>
    <lineage>
        <taxon>Viruses</taxon>
        <taxon>Varidnaviria</taxon>
        <taxon>Bamfordvirae</taxon>
        <taxon>Nucleocytoviricota</taxon>
        <taxon>Megaviricetes</taxon>
        <taxon>Imitervirales</taxon>
        <taxon>Mimiviridae</taxon>
        <taxon>Klosneuvirinae</taxon>
    </lineage>
</organism>
<evidence type="ECO:0000256" key="2">
    <source>
        <dbReference type="ARBA" id="ARBA00022617"/>
    </source>
</evidence>
<keyword evidence="4" id="KW-0408">Iron</keyword>
<name>A0A3G4ZUD7_9VIRU</name>
<protein>
    <submittedName>
        <fullName evidence="5">Globin</fullName>
    </submittedName>
</protein>
<keyword evidence="3" id="KW-0479">Metal-binding</keyword>
<dbReference type="CDD" id="cd00454">
    <property type="entry name" value="TrHb1_N"/>
    <property type="match status" value="1"/>
</dbReference>
<dbReference type="GO" id="GO:0020037">
    <property type="term" value="F:heme binding"/>
    <property type="evidence" value="ECO:0007669"/>
    <property type="project" value="InterPro"/>
</dbReference>
<dbReference type="Gene3D" id="1.10.490.10">
    <property type="entry name" value="Globins"/>
    <property type="match status" value="1"/>
</dbReference>